<keyword evidence="1" id="KW-0732">Signal</keyword>
<feature type="signal peptide" evidence="1">
    <location>
        <begin position="1"/>
        <end position="24"/>
    </location>
</feature>
<name>A0A411E8Y4_9FLAO</name>
<dbReference type="Gene3D" id="3.10.450.50">
    <property type="match status" value="1"/>
</dbReference>
<feature type="chain" id="PRO_5019111911" description="Lumazine-binding protein" evidence="1">
    <location>
        <begin position="25"/>
        <end position="164"/>
    </location>
</feature>
<proteinExistence type="predicted"/>
<dbReference type="OrthoDB" id="5732224at2"/>
<dbReference type="AlphaFoldDB" id="A0A411E8Y4"/>
<organism evidence="2 3">
    <name type="scientific">Muriicola soli</name>
    <dbReference type="NCBI Taxonomy" id="2507538"/>
    <lineage>
        <taxon>Bacteria</taxon>
        <taxon>Pseudomonadati</taxon>
        <taxon>Bacteroidota</taxon>
        <taxon>Flavobacteriia</taxon>
        <taxon>Flavobacteriales</taxon>
        <taxon>Flavobacteriaceae</taxon>
        <taxon>Muriicola</taxon>
    </lineage>
</organism>
<dbReference type="Pfam" id="PF12893">
    <property type="entry name" value="Lumazine_bd_2"/>
    <property type="match status" value="1"/>
</dbReference>
<evidence type="ECO:0000256" key="1">
    <source>
        <dbReference type="SAM" id="SignalP"/>
    </source>
</evidence>
<dbReference type="EMBL" id="CP035544">
    <property type="protein sequence ID" value="QBA64003.1"/>
    <property type="molecule type" value="Genomic_DNA"/>
</dbReference>
<dbReference type="SUPFAM" id="SSF54427">
    <property type="entry name" value="NTF2-like"/>
    <property type="match status" value="1"/>
</dbReference>
<evidence type="ECO:0008006" key="4">
    <source>
        <dbReference type="Google" id="ProtNLM"/>
    </source>
</evidence>
<dbReference type="Proteomes" id="UP000290889">
    <property type="component" value="Chromosome"/>
</dbReference>
<evidence type="ECO:0000313" key="3">
    <source>
        <dbReference type="Proteomes" id="UP000290889"/>
    </source>
</evidence>
<sequence length="164" mass="18872">MKRIMMPLYFFAVILLFHNSTVFSQTPNDSTQIKETVLNYLEGMETNNPQRIEKAMHPDLAKRTIEKNKEGIEYPENMTAASLIGYSEGFDFSLFYKADVDANDPLTSEVVIYDISNGIASVRAVTNKFEFVDYIHLGKLNGEWKIINILWAMTGDTNKWMNRE</sequence>
<dbReference type="RefSeq" id="WP_129603520.1">
    <property type="nucleotide sequence ID" value="NZ_CP035544.1"/>
</dbReference>
<dbReference type="KEGG" id="mur:EQY75_05300"/>
<keyword evidence="3" id="KW-1185">Reference proteome</keyword>
<dbReference type="InterPro" id="IPR039437">
    <property type="entry name" value="FrzH/put_lumazine-bd"/>
</dbReference>
<protein>
    <recommendedName>
        <fullName evidence="4">Lumazine-binding protein</fullName>
    </recommendedName>
</protein>
<accession>A0A411E8Y4</accession>
<evidence type="ECO:0000313" key="2">
    <source>
        <dbReference type="EMBL" id="QBA64003.1"/>
    </source>
</evidence>
<reference evidence="2 3" key="1">
    <citation type="submission" date="2019-01" db="EMBL/GenBank/DDBJ databases">
        <title>Muriicola soli sp. nov., isolated from soil.</title>
        <authorList>
            <person name="Kang H.J."/>
            <person name="Kim S.B."/>
        </authorList>
    </citation>
    <scope>NUCLEOTIDE SEQUENCE [LARGE SCALE GENOMIC DNA]</scope>
    <source>
        <strain evidence="2 3">MMS17-SY002</strain>
    </source>
</reference>
<gene>
    <name evidence="2" type="ORF">EQY75_05300</name>
</gene>
<dbReference type="InterPro" id="IPR032710">
    <property type="entry name" value="NTF2-like_dom_sf"/>
</dbReference>